<dbReference type="AlphaFoldDB" id="I3SUY2"/>
<evidence type="ECO:0000313" key="1">
    <source>
        <dbReference type="EMBL" id="AFK44074.1"/>
    </source>
</evidence>
<sequence>MQVAILTKELSKAAEMIWSLLVMFFCTF</sequence>
<organism evidence="1">
    <name type="scientific">Medicago truncatula</name>
    <name type="common">Barrel medic</name>
    <name type="synonym">Medicago tribuloides</name>
    <dbReference type="NCBI Taxonomy" id="3880"/>
    <lineage>
        <taxon>Eukaryota</taxon>
        <taxon>Viridiplantae</taxon>
        <taxon>Streptophyta</taxon>
        <taxon>Embryophyta</taxon>
        <taxon>Tracheophyta</taxon>
        <taxon>Spermatophyta</taxon>
        <taxon>Magnoliopsida</taxon>
        <taxon>eudicotyledons</taxon>
        <taxon>Gunneridae</taxon>
        <taxon>Pentapetalae</taxon>
        <taxon>rosids</taxon>
        <taxon>fabids</taxon>
        <taxon>Fabales</taxon>
        <taxon>Fabaceae</taxon>
        <taxon>Papilionoideae</taxon>
        <taxon>50 kb inversion clade</taxon>
        <taxon>NPAAA clade</taxon>
        <taxon>Hologalegina</taxon>
        <taxon>IRL clade</taxon>
        <taxon>Trifolieae</taxon>
        <taxon>Medicago</taxon>
    </lineage>
</organism>
<proteinExistence type="evidence at transcript level"/>
<name>I3SUY2_MEDTR</name>
<protein>
    <submittedName>
        <fullName evidence="1">Uncharacterized protein</fullName>
    </submittedName>
</protein>
<dbReference type="EMBL" id="BT144280">
    <property type="protein sequence ID" value="AFK44074.1"/>
    <property type="molecule type" value="mRNA"/>
</dbReference>
<accession>I3SUY2</accession>
<reference evidence="1" key="1">
    <citation type="submission" date="2012-05" db="EMBL/GenBank/DDBJ databases">
        <authorList>
            <person name="Krishnakumar V."/>
            <person name="Cheung F."/>
            <person name="Xiao Y."/>
            <person name="Chan A."/>
            <person name="Moskal W.A."/>
            <person name="Town C.D."/>
        </authorList>
    </citation>
    <scope>NUCLEOTIDE SEQUENCE</scope>
</reference>